<keyword evidence="2" id="KW-1185">Reference proteome</keyword>
<gene>
    <name evidence="1" type="ORF">SAMN04488128_103219</name>
</gene>
<dbReference type="Proteomes" id="UP000190367">
    <property type="component" value="Unassembled WGS sequence"/>
</dbReference>
<proteinExistence type="predicted"/>
<organism evidence="1 2">
    <name type="scientific">Chitinophaga eiseniae</name>
    <dbReference type="NCBI Taxonomy" id="634771"/>
    <lineage>
        <taxon>Bacteria</taxon>
        <taxon>Pseudomonadati</taxon>
        <taxon>Bacteroidota</taxon>
        <taxon>Chitinophagia</taxon>
        <taxon>Chitinophagales</taxon>
        <taxon>Chitinophagaceae</taxon>
        <taxon>Chitinophaga</taxon>
    </lineage>
</organism>
<name>A0A1T4SPA3_9BACT</name>
<dbReference type="RefSeq" id="WP_078670585.1">
    <property type="nucleotide sequence ID" value="NZ_FUWZ01000003.1"/>
</dbReference>
<dbReference type="STRING" id="634771.SAMN04488128_103219"/>
<dbReference type="AlphaFoldDB" id="A0A1T4SPA3"/>
<evidence type="ECO:0000313" key="2">
    <source>
        <dbReference type="Proteomes" id="UP000190367"/>
    </source>
</evidence>
<reference evidence="2" key="1">
    <citation type="submission" date="2017-02" db="EMBL/GenBank/DDBJ databases">
        <authorList>
            <person name="Varghese N."/>
            <person name="Submissions S."/>
        </authorList>
    </citation>
    <scope>NUCLEOTIDE SEQUENCE [LARGE SCALE GENOMIC DNA]</scope>
    <source>
        <strain evidence="2">DSM 22224</strain>
    </source>
</reference>
<accession>A0A1T4SPA3</accession>
<dbReference type="EMBL" id="FUWZ01000003">
    <property type="protein sequence ID" value="SKA30090.1"/>
    <property type="molecule type" value="Genomic_DNA"/>
</dbReference>
<evidence type="ECO:0000313" key="1">
    <source>
        <dbReference type="EMBL" id="SKA30090.1"/>
    </source>
</evidence>
<sequence>MESYLEYRRRIKNEGKPVKEKKVKKIKPFSDKRAAINREYYRITKPLWQGKECEIKAPGCQGRATGMHHKRGKTTVERLLNTDEMVPACTHCNLIWVEENSKASELLGFKLPRNGK</sequence>
<dbReference type="OrthoDB" id="677179at2"/>
<protein>
    <submittedName>
        <fullName evidence="1">Uncharacterized protein</fullName>
    </submittedName>
</protein>